<proteinExistence type="predicted"/>
<evidence type="ECO:0000256" key="1">
    <source>
        <dbReference type="SAM" id="Coils"/>
    </source>
</evidence>
<dbReference type="Gene3D" id="1.10.10.60">
    <property type="entry name" value="Homeodomain-like"/>
    <property type="match status" value="1"/>
</dbReference>
<evidence type="ECO:0000313" key="3">
    <source>
        <dbReference type="EMBL" id="MFC5651396.1"/>
    </source>
</evidence>
<feature type="domain" description="Myb-like" evidence="2">
    <location>
        <begin position="1"/>
        <end position="57"/>
    </location>
</feature>
<dbReference type="PROSITE" id="PS50090">
    <property type="entry name" value="MYB_LIKE"/>
    <property type="match status" value="1"/>
</dbReference>
<protein>
    <submittedName>
        <fullName evidence="3">RsfA family transcriptional regulator</fullName>
    </submittedName>
</protein>
<organism evidence="3 4">
    <name type="scientific">Paenibacillus solisilvae</name>
    <dbReference type="NCBI Taxonomy" id="2486751"/>
    <lineage>
        <taxon>Bacteria</taxon>
        <taxon>Bacillati</taxon>
        <taxon>Bacillota</taxon>
        <taxon>Bacilli</taxon>
        <taxon>Bacillales</taxon>
        <taxon>Paenibacillaceae</taxon>
        <taxon>Paenibacillus</taxon>
    </lineage>
</organism>
<dbReference type="PANTHER" id="PTHR41302">
    <property type="entry name" value="PRESPORE-SPECIFIC TRANSCRIPTIONAL REGULATOR RSFA-RELATED"/>
    <property type="match status" value="1"/>
</dbReference>
<dbReference type="RefSeq" id="WP_379190019.1">
    <property type="nucleotide sequence ID" value="NZ_JBHSOW010000075.1"/>
</dbReference>
<evidence type="ECO:0000259" key="2">
    <source>
        <dbReference type="PROSITE" id="PS50090"/>
    </source>
</evidence>
<dbReference type="PANTHER" id="PTHR41302:SF2">
    <property type="entry name" value="PRESPORE SPECIFIC TRANSCRIPTIONAL ACTIVATOR RSFA"/>
    <property type="match status" value="1"/>
</dbReference>
<dbReference type="InterPro" id="IPR001005">
    <property type="entry name" value="SANT/Myb"/>
</dbReference>
<accession>A0ABW0VZU1</accession>
<dbReference type="Proteomes" id="UP001596047">
    <property type="component" value="Unassembled WGS sequence"/>
</dbReference>
<evidence type="ECO:0000313" key="4">
    <source>
        <dbReference type="Proteomes" id="UP001596047"/>
    </source>
</evidence>
<reference evidence="4" key="1">
    <citation type="journal article" date="2019" name="Int. J. Syst. Evol. Microbiol.">
        <title>The Global Catalogue of Microorganisms (GCM) 10K type strain sequencing project: providing services to taxonomists for standard genome sequencing and annotation.</title>
        <authorList>
            <consortium name="The Broad Institute Genomics Platform"/>
            <consortium name="The Broad Institute Genome Sequencing Center for Infectious Disease"/>
            <person name="Wu L."/>
            <person name="Ma J."/>
        </authorList>
    </citation>
    <scope>NUCLEOTIDE SEQUENCE [LARGE SCALE GENOMIC DNA]</scope>
    <source>
        <strain evidence="4">CGMCC 1.3240</strain>
    </source>
</reference>
<dbReference type="InterPro" id="IPR014243">
    <property type="entry name" value="RsfA-like"/>
</dbReference>
<keyword evidence="1" id="KW-0175">Coiled coil</keyword>
<keyword evidence="4" id="KW-1185">Reference proteome</keyword>
<name>A0ABW0VZU1_9BACL</name>
<feature type="coiled-coil region" evidence="1">
    <location>
        <begin position="110"/>
        <end position="155"/>
    </location>
</feature>
<comment type="caution">
    <text evidence="3">The sequence shown here is derived from an EMBL/GenBank/DDBJ whole genome shotgun (WGS) entry which is preliminary data.</text>
</comment>
<dbReference type="Pfam" id="PF13921">
    <property type="entry name" value="Myb_DNA-bind_6"/>
    <property type="match status" value="1"/>
</dbReference>
<dbReference type="EMBL" id="JBHSOW010000075">
    <property type="protein sequence ID" value="MFC5651396.1"/>
    <property type="molecule type" value="Genomic_DNA"/>
</dbReference>
<sequence>MQEARKDGWKSDEDHLLAEIVLRHIREKSSQLVAFNEAAQQLGRTESACGFRWNSQIRKQYVTEVEAAKQERKQSPNAKQVTQQIKVSTILEETEQEYMPDYMEQIIVLADKQKQLIINMANQISNLKEQLQQKDAELEELKKNAQQNITEETLKEDFETLLQIFHRAKQLT</sequence>
<gene>
    <name evidence="3" type="ORF">ACFPYJ_20225</name>
</gene>